<comment type="caution">
    <text evidence="2">The sequence shown here is derived from an EMBL/GenBank/DDBJ whole genome shotgun (WGS) entry which is preliminary data.</text>
</comment>
<evidence type="ECO:0000256" key="1">
    <source>
        <dbReference type="SAM" id="MobiDB-lite"/>
    </source>
</evidence>
<organism evidence="2 3">
    <name type="scientific">Effusibacillus consociatus</name>
    <dbReference type="NCBI Taxonomy" id="1117041"/>
    <lineage>
        <taxon>Bacteria</taxon>
        <taxon>Bacillati</taxon>
        <taxon>Bacillota</taxon>
        <taxon>Bacilli</taxon>
        <taxon>Bacillales</taxon>
        <taxon>Alicyclobacillaceae</taxon>
        <taxon>Effusibacillus</taxon>
    </lineage>
</organism>
<feature type="region of interest" description="Disordered" evidence="1">
    <location>
        <begin position="1"/>
        <end position="21"/>
    </location>
</feature>
<keyword evidence="3" id="KW-1185">Reference proteome</keyword>
<accession>A0ABV9PZA9</accession>
<sequence>MVYQPSARQTSFGSTVTGEVDGGKSYKVVVNSESGQQSFFVTSRTKIKSKVLASRQFQM</sequence>
<feature type="compositionally biased region" description="Polar residues" evidence="1">
    <location>
        <begin position="1"/>
        <end position="17"/>
    </location>
</feature>
<name>A0ABV9PZA9_9BACL</name>
<evidence type="ECO:0000313" key="2">
    <source>
        <dbReference type="EMBL" id="MFC4766968.1"/>
    </source>
</evidence>
<reference evidence="3" key="1">
    <citation type="journal article" date="2019" name="Int. J. Syst. Evol. Microbiol.">
        <title>The Global Catalogue of Microorganisms (GCM) 10K type strain sequencing project: providing services to taxonomists for standard genome sequencing and annotation.</title>
        <authorList>
            <consortium name="The Broad Institute Genomics Platform"/>
            <consortium name="The Broad Institute Genome Sequencing Center for Infectious Disease"/>
            <person name="Wu L."/>
            <person name="Ma J."/>
        </authorList>
    </citation>
    <scope>NUCLEOTIDE SEQUENCE [LARGE SCALE GENOMIC DNA]</scope>
    <source>
        <strain evidence="3">WYCCWR 12678</strain>
    </source>
</reference>
<dbReference type="Proteomes" id="UP001596002">
    <property type="component" value="Unassembled WGS sequence"/>
</dbReference>
<evidence type="ECO:0000313" key="3">
    <source>
        <dbReference type="Proteomes" id="UP001596002"/>
    </source>
</evidence>
<protein>
    <submittedName>
        <fullName evidence="2">Uncharacterized protein</fullName>
    </submittedName>
</protein>
<dbReference type="EMBL" id="JBHSHC010000037">
    <property type="protein sequence ID" value="MFC4766968.1"/>
    <property type="molecule type" value="Genomic_DNA"/>
</dbReference>
<proteinExistence type="predicted"/>
<gene>
    <name evidence="2" type="ORF">ACFO8Q_06240</name>
</gene>